<feature type="signal peptide" evidence="1">
    <location>
        <begin position="1"/>
        <end position="21"/>
    </location>
</feature>
<feature type="chain" id="PRO_5020747442" evidence="1">
    <location>
        <begin position="22"/>
        <end position="271"/>
    </location>
</feature>
<comment type="caution">
    <text evidence="2">The sequence shown here is derived from an EMBL/GenBank/DDBJ whole genome shotgun (WGS) entry which is preliminary data.</text>
</comment>
<dbReference type="OrthoDB" id="3551508at2759"/>
<protein>
    <submittedName>
        <fullName evidence="2">Uncharacterized protein</fullName>
    </submittedName>
</protein>
<dbReference type="Proteomes" id="UP000308671">
    <property type="component" value="Unassembled WGS sequence"/>
</dbReference>
<gene>
    <name evidence="2" type="ORF">BGAL_0078g00330</name>
</gene>
<keyword evidence="3" id="KW-1185">Reference proteome</keyword>
<organism evidence="2 3">
    <name type="scientific">Botrytis galanthina</name>
    <dbReference type="NCBI Taxonomy" id="278940"/>
    <lineage>
        <taxon>Eukaryota</taxon>
        <taxon>Fungi</taxon>
        <taxon>Dikarya</taxon>
        <taxon>Ascomycota</taxon>
        <taxon>Pezizomycotina</taxon>
        <taxon>Leotiomycetes</taxon>
        <taxon>Helotiales</taxon>
        <taxon>Sclerotiniaceae</taxon>
        <taxon>Botrytis</taxon>
    </lineage>
</organism>
<reference evidence="2 3" key="1">
    <citation type="submission" date="2017-12" db="EMBL/GenBank/DDBJ databases">
        <title>Comparative genomics of Botrytis spp.</title>
        <authorList>
            <person name="Valero-Jimenez C.A."/>
            <person name="Tapia P."/>
            <person name="Veloso J."/>
            <person name="Silva-Moreno E."/>
            <person name="Staats M."/>
            <person name="Valdes J.H."/>
            <person name="Van Kan J.A.L."/>
        </authorList>
    </citation>
    <scope>NUCLEOTIDE SEQUENCE [LARGE SCALE GENOMIC DNA]</scope>
    <source>
        <strain evidence="2 3">MUCL435</strain>
    </source>
</reference>
<dbReference type="AlphaFoldDB" id="A0A4S8RG34"/>
<dbReference type="EMBL" id="PQXL01000078">
    <property type="protein sequence ID" value="THV52484.1"/>
    <property type="molecule type" value="Genomic_DNA"/>
</dbReference>
<proteinExistence type="predicted"/>
<name>A0A4S8RG34_9HELO</name>
<accession>A0A4S8RG34</accession>
<keyword evidence="1" id="KW-0732">Signal</keyword>
<evidence type="ECO:0000256" key="1">
    <source>
        <dbReference type="SAM" id="SignalP"/>
    </source>
</evidence>
<evidence type="ECO:0000313" key="2">
    <source>
        <dbReference type="EMBL" id="THV52484.1"/>
    </source>
</evidence>
<evidence type="ECO:0000313" key="3">
    <source>
        <dbReference type="Proteomes" id="UP000308671"/>
    </source>
</evidence>
<sequence>MHITLAHSLAILSIFTFSSTALVLQQPSASLQNDLGYDVAEPAISPPTAIDSKTFLPSSLSAASSDKPSSAIILDRPMAANTAPGAKLHARNLGPFGQEGFNIATYLNSNPTNTEVAVTSQVLAAPSITADPSWSEEFMTPTTTITVPASTIYYTETTVTINPRSIHTIATNSAMLQITQAPLQTFQTMTRSSALASSIPGQENGKRGFEEEKKACEALVQSEVINCLEAKGLLVPWTTVTEVVGGKTMLLMEVSVGPGRGRREARVTGRV</sequence>